<dbReference type="AlphaFoldDB" id="D8MPA8"/>
<evidence type="ECO:0000313" key="7">
    <source>
        <dbReference type="EMBL" id="CAX58665.1"/>
    </source>
</evidence>
<dbReference type="PANTHER" id="PTHR33420">
    <property type="entry name" value="FIMBRIAL SUBUNIT ELFA-RELATED"/>
    <property type="match status" value="1"/>
</dbReference>
<feature type="chain" id="PRO_5003118094" evidence="5">
    <location>
        <begin position="30"/>
        <end position="186"/>
    </location>
</feature>
<feature type="signal peptide" evidence="5">
    <location>
        <begin position="1"/>
        <end position="29"/>
    </location>
</feature>
<dbReference type="KEGG" id="ebi:EbC_11340"/>
<dbReference type="Proteomes" id="UP000008793">
    <property type="component" value="Chromosome"/>
</dbReference>
<accession>D8MPA8</accession>
<dbReference type="PANTHER" id="PTHR33420:SF3">
    <property type="entry name" value="FIMBRIAL SUBUNIT ELFA"/>
    <property type="match status" value="1"/>
</dbReference>
<dbReference type="InterPro" id="IPR008966">
    <property type="entry name" value="Adhesion_dom_sf"/>
</dbReference>
<keyword evidence="8" id="KW-1185">Reference proteome</keyword>
<feature type="domain" description="Fimbrial-type adhesion" evidence="6">
    <location>
        <begin position="36"/>
        <end position="185"/>
    </location>
</feature>
<evidence type="ECO:0000313" key="8">
    <source>
        <dbReference type="Proteomes" id="UP000008793"/>
    </source>
</evidence>
<keyword evidence="4" id="KW-0281">Fimbrium</keyword>
<sequence length="186" mass="19131">MKTRGKGVLTQLSHSALLLIAVGMGNAYAATDTAIITITGKVVANTCTMSSGSATQTVTLNDIADRDIRGKGVTGGDKNISIVLKDCGTAASAVKVSAWGSADSEDNQAFGNAIAKSDGGADGVALYFYQTNGTTKYNPDGSVTETSNLTPSADNTLNYKASYVGTKDTVAAGSFMTVVNMNFEYL</sequence>
<evidence type="ECO:0000256" key="2">
    <source>
        <dbReference type="ARBA" id="ARBA00006671"/>
    </source>
</evidence>
<dbReference type="InterPro" id="IPR000259">
    <property type="entry name" value="Adhesion_dom_fimbrial"/>
</dbReference>
<dbReference type="Pfam" id="PF00419">
    <property type="entry name" value="Fimbrial"/>
    <property type="match status" value="1"/>
</dbReference>
<reference evidence="7 8" key="1">
    <citation type="journal article" date="2010" name="BMC Genomics">
        <title>Genome comparison of the epiphytic bacteria Erwinia billingiae and E. tasmaniensis with the pear pathogen E. pyrifoliae.</title>
        <authorList>
            <person name="Kube M."/>
            <person name="Migdoll A.M."/>
            <person name="Gehring I."/>
            <person name="Heitmann K."/>
            <person name="Mayer Y."/>
            <person name="Kuhl H."/>
            <person name="Knaust F."/>
            <person name="Geider K."/>
            <person name="Reinhardt R."/>
        </authorList>
    </citation>
    <scope>NUCLEOTIDE SEQUENCE [LARGE SCALE GENOMIC DNA]</scope>
    <source>
        <strain evidence="7 8">Eb661</strain>
    </source>
</reference>
<dbReference type="HOGENOM" id="CLU_088965_5_0_6"/>
<dbReference type="InterPro" id="IPR050263">
    <property type="entry name" value="Bact_Fimbrial_Adh_Pro"/>
</dbReference>
<name>D8MPA8_ERWBE</name>
<dbReference type="GO" id="GO:0043709">
    <property type="term" value="P:cell adhesion involved in single-species biofilm formation"/>
    <property type="evidence" value="ECO:0007669"/>
    <property type="project" value="TreeGrafter"/>
</dbReference>
<dbReference type="GO" id="GO:0009289">
    <property type="term" value="C:pilus"/>
    <property type="evidence" value="ECO:0007669"/>
    <property type="project" value="UniProtKB-SubCell"/>
</dbReference>
<organism evidence="8">
    <name type="scientific">Erwinia billingiae (strain Eb661)</name>
    <dbReference type="NCBI Taxonomy" id="634500"/>
    <lineage>
        <taxon>Bacteria</taxon>
        <taxon>Pseudomonadati</taxon>
        <taxon>Pseudomonadota</taxon>
        <taxon>Gammaproteobacteria</taxon>
        <taxon>Enterobacterales</taxon>
        <taxon>Erwiniaceae</taxon>
        <taxon>Erwinia</taxon>
    </lineage>
</organism>
<dbReference type="SUPFAM" id="SSF49401">
    <property type="entry name" value="Bacterial adhesins"/>
    <property type="match status" value="1"/>
</dbReference>
<dbReference type="Gene3D" id="2.60.40.1090">
    <property type="entry name" value="Fimbrial-type adhesion domain"/>
    <property type="match status" value="1"/>
</dbReference>
<evidence type="ECO:0000256" key="1">
    <source>
        <dbReference type="ARBA" id="ARBA00004561"/>
    </source>
</evidence>
<dbReference type="eggNOG" id="COG3539">
    <property type="taxonomic scope" value="Bacteria"/>
</dbReference>
<protein>
    <submittedName>
        <fullName evidence="7">Putative fimbrial subunit BcfE</fullName>
    </submittedName>
</protein>
<evidence type="ECO:0000256" key="4">
    <source>
        <dbReference type="ARBA" id="ARBA00023263"/>
    </source>
</evidence>
<comment type="subcellular location">
    <subcellularLocation>
        <location evidence="1">Fimbrium</location>
    </subcellularLocation>
</comment>
<keyword evidence="3 5" id="KW-0732">Signal</keyword>
<dbReference type="GeneID" id="90511153"/>
<evidence type="ECO:0000256" key="5">
    <source>
        <dbReference type="SAM" id="SignalP"/>
    </source>
</evidence>
<evidence type="ECO:0000259" key="6">
    <source>
        <dbReference type="Pfam" id="PF00419"/>
    </source>
</evidence>
<dbReference type="InterPro" id="IPR036937">
    <property type="entry name" value="Adhesion_dom_fimbrial_sf"/>
</dbReference>
<dbReference type="RefSeq" id="WP_013201162.1">
    <property type="nucleotide sequence ID" value="NC_014306.1"/>
</dbReference>
<dbReference type="STRING" id="634500.EbC_11340"/>
<proteinExistence type="inferred from homology"/>
<comment type="similarity">
    <text evidence="2">Belongs to the fimbrial protein family.</text>
</comment>
<gene>
    <name evidence="7" type="primary">bcfE</name>
    <name evidence="7" type="ordered locus">EbC_11340</name>
</gene>
<evidence type="ECO:0000256" key="3">
    <source>
        <dbReference type="ARBA" id="ARBA00022729"/>
    </source>
</evidence>
<dbReference type="EMBL" id="FP236843">
    <property type="protein sequence ID" value="CAX58665.1"/>
    <property type="molecule type" value="Genomic_DNA"/>
</dbReference>